<dbReference type="EMBL" id="JAINZZ010000015">
    <property type="protein sequence ID" value="MBY8878975.1"/>
    <property type="molecule type" value="Genomic_DNA"/>
</dbReference>
<organism evidence="1 2">
    <name type="scientific">Actinacidiphila acidipaludis</name>
    <dbReference type="NCBI Taxonomy" id="2873382"/>
    <lineage>
        <taxon>Bacteria</taxon>
        <taxon>Bacillati</taxon>
        <taxon>Actinomycetota</taxon>
        <taxon>Actinomycetes</taxon>
        <taxon>Kitasatosporales</taxon>
        <taxon>Streptomycetaceae</taxon>
        <taxon>Actinacidiphila</taxon>
    </lineage>
</organism>
<protein>
    <submittedName>
        <fullName evidence="1">DUF429 domain-containing protein</fullName>
    </submittedName>
</protein>
<keyword evidence="2" id="KW-1185">Reference proteome</keyword>
<gene>
    <name evidence="1" type="ORF">K7862_15215</name>
</gene>
<dbReference type="InterPro" id="IPR007362">
    <property type="entry name" value="DUF429"/>
</dbReference>
<accession>A0ABS7Q728</accession>
<reference evidence="1 2" key="1">
    <citation type="submission" date="2021-08" db="EMBL/GenBank/DDBJ databases">
        <title>WGS of actinomycetes from Thailand.</title>
        <authorList>
            <person name="Thawai C."/>
        </authorList>
    </citation>
    <scope>NUCLEOTIDE SEQUENCE [LARGE SCALE GENOMIC DNA]</scope>
    <source>
        <strain evidence="1 2">PLK6-54</strain>
    </source>
</reference>
<evidence type="ECO:0000313" key="1">
    <source>
        <dbReference type="EMBL" id="MBY8878975.1"/>
    </source>
</evidence>
<dbReference type="RefSeq" id="WP_222963101.1">
    <property type="nucleotide sequence ID" value="NZ_JAINZZ010000015.1"/>
</dbReference>
<name>A0ABS7Q728_9ACTN</name>
<dbReference type="Pfam" id="PF04250">
    <property type="entry name" value="DUF429"/>
    <property type="match status" value="1"/>
</dbReference>
<evidence type="ECO:0000313" key="2">
    <source>
        <dbReference type="Proteomes" id="UP000778578"/>
    </source>
</evidence>
<proteinExistence type="predicted"/>
<dbReference type="Proteomes" id="UP000778578">
    <property type="component" value="Unassembled WGS sequence"/>
</dbReference>
<sequence>MSRDSDTETGAEAVEAPAVTVGIDLAGYSGTTGVCRVTWAERPVVEVLDGGDDEDLLAAVRSAGKTGLDSPIGWPVAFASLLAAHQAGRKLPVPSRYLPHASGRQGLGRFTHRLTDDVAWKRTGAGRRRPLSVATDRLGVVAIRAVSLLERLAESGLAVPLDGSGAVAEVYPAHALLRWGLAGEDSYKGPKPTALAARTRILAGLTEELGLDLTEHARDRCTRSDHDLDALVAAVVARAVACGMTHGPDTEEESALAAVEGWMHIPRPEASLRAVRDGARAL</sequence>
<comment type="caution">
    <text evidence="1">The sequence shown here is derived from an EMBL/GenBank/DDBJ whole genome shotgun (WGS) entry which is preliminary data.</text>
</comment>